<feature type="site" description="Cleavage; by autolysis" evidence="7">
    <location>
        <begin position="158"/>
        <end position="159"/>
    </location>
</feature>
<organism evidence="8 9">
    <name type="scientific">Henriciella barbarensis</name>
    <dbReference type="NCBI Taxonomy" id="86342"/>
    <lineage>
        <taxon>Bacteria</taxon>
        <taxon>Pseudomonadati</taxon>
        <taxon>Pseudomonadota</taxon>
        <taxon>Alphaproteobacteria</taxon>
        <taxon>Hyphomonadales</taxon>
        <taxon>Hyphomonadaceae</taxon>
        <taxon>Henriciella</taxon>
    </lineage>
</organism>
<keyword evidence="1" id="KW-0645">Protease</keyword>
<evidence type="ECO:0000256" key="5">
    <source>
        <dbReference type="PIRSR" id="PIRSR600246-1"/>
    </source>
</evidence>
<dbReference type="GO" id="GO:0008233">
    <property type="term" value="F:peptidase activity"/>
    <property type="evidence" value="ECO:0007669"/>
    <property type="project" value="UniProtKB-KW"/>
</dbReference>
<dbReference type="FunFam" id="3.60.20.30:FF:000001">
    <property type="entry name" value="Isoaspartyl peptidase/L-asparaginase"/>
    <property type="match status" value="1"/>
</dbReference>
<proteinExistence type="predicted"/>
<dbReference type="RefSeq" id="WP_119379327.1">
    <property type="nucleotide sequence ID" value="NZ_QWGB01000005.1"/>
</dbReference>
<feature type="binding site" evidence="6">
    <location>
        <begin position="187"/>
        <end position="190"/>
    </location>
    <ligand>
        <name>substrate</name>
    </ligand>
</feature>
<dbReference type="OrthoDB" id="9780217at2"/>
<gene>
    <name evidence="8" type="ORF">D1224_07820</name>
</gene>
<dbReference type="PANTHER" id="PTHR10188:SF6">
    <property type="entry name" value="N(4)-(BETA-N-ACETYLGLUCOSAMINYL)-L-ASPARAGINASE"/>
    <property type="match status" value="1"/>
</dbReference>
<evidence type="ECO:0000313" key="9">
    <source>
        <dbReference type="Proteomes" id="UP000265431"/>
    </source>
</evidence>
<feature type="binding site" evidence="6">
    <location>
        <begin position="209"/>
        <end position="212"/>
    </location>
    <ligand>
        <name>substrate</name>
    </ligand>
</feature>
<dbReference type="EMBL" id="QWGB01000005">
    <property type="protein sequence ID" value="RIJ24138.1"/>
    <property type="molecule type" value="Genomic_DNA"/>
</dbReference>
<dbReference type="CDD" id="cd04701">
    <property type="entry name" value="Asparaginase_2"/>
    <property type="match status" value="1"/>
</dbReference>
<keyword evidence="9" id="KW-1185">Reference proteome</keyword>
<evidence type="ECO:0000256" key="6">
    <source>
        <dbReference type="PIRSR" id="PIRSR600246-2"/>
    </source>
</evidence>
<evidence type="ECO:0000256" key="4">
    <source>
        <dbReference type="ARBA" id="ARBA00069124"/>
    </source>
</evidence>
<dbReference type="Gene3D" id="3.60.20.30">
    <property type="entry name" value="(Glycosyl)asparaginase"/>
    <property type="match status" value="1"/>
</dbReference>
<dbReference type="SUPFAM" id="SSF56235">
    <property type="entry name" value="N-terminal nucleophile aminohydrolases (Ntn hydrolases)"/>
    <property type="match status" value="1"/>
</dbReference>
<keyword evidence="3" id="KW-0068">Autocatalytic cleavage</keyword>
<dbReference type="PANTHER" id="PTHR10188">
    <property type="entry name" value="L-ASPARAGINASE"/>
    <property type="match status" value="1"/>
</dbReference>
<sequence length="290" mass="30697">MAKSWALALHGGAGPLRKRDHAVAETHMAELLREGEKRLARGDKALDVVHALVIALEECGHHIAGRGSSPNAIGQWELDAAIMDGRTRNAGAVASLRGYKSPVTAARLVMEKTPHVLITGKGAAMIAREHKLERVHSPKNYYKPAVSRPVKKGELAHGTVGVVALDTDGRLASATSTGGLLGKTPGRVGDTPIIGAGLWADERVAVCCTGQGEYFLRTNAAADVSSRVRYGKQRLREAAEGSLEDLTLLGGDGGMICLDVLGHVEVVFNAETMKRGVVTSSGRFDVATMR</sequence>
<evidence type="ECO:0000256" key="7">
    <source>
        <dbReference type="PIRSR" id="PIRSR600246-3"/>
    </source>
</evidence>
<evidence type="ECO:0000256" key="3">
    <source>
        <dbReference type="ARBA" id="ARBA00022813"/>
    </source>
</evidence>
<comment type="caution">
    <text evidence="8">The sequence shown here is derived from an EMBL/GenBank/DDBJ whole genome shotgun (WGS) entry which is preliminary data.</text>
</comment>
<reference evidence="8 9" key="1">
    <citation type="submission" date="2018-08" db="EMBL/GenBank/DDBJ databases">
        <title>Henriciella mobilis sp. nov., isolated from seawater.</title>
        <authorList>
            <person name="Cheng H."/>
            <person name="Wu Y.-H."/>
            <person name="Xu X.-W."/>
            <person name="Guo L.-L."/>
        </authorList>
    </citation>
    <scope>NUCLEOTIDE SEQUENCE [LARGE SCALE GENOMIC DNA]</scope>
    <source>
        <strain evidence="8 9">CCUG66934</strain>
    </source>
</reference>
<evidence type="ECO:0000256" key="1">
    <source>
        <dbReference type="ARBA" id="ARBA00022670"/>
    </source>
</evidence>
<accession>A0A399QZ36</accession>
<dbReference type="InterPro" id="IPR000246">
    <property type="entry name" value="Peptidase_T2"/>
</dbReference>
<feature type="active site" description="Nucleophile" evidence="5">
    <location>
        <position position="159"/>
    </location>
</feature>
<dbReference type="Proteomes" id="UP000265431">
    <property type="component" value="Unassembled WGS sequence"/>
</dbReference>
<dbReference type="GO" id="GO:0016811">
    <property type="term" value="F:hydrolase activity, acting on carbon-nitrogen (but not peptide) bonds, in linear amides"/>
    <property type="evidence" value="ECO:0007669"/>
    <property type="project" value="UniProtKB-ARBA"/>
</dbReference>
<evidence type="ECO:0000256" key="2">
    <source>
        <dbReference type="ARBA" id="ARBA00022801"/>
    </source>
</evidence>
<dbReference type="GO" id="GO:0006508">
    <property type="term" value="P:proteolysis"/>
    <property type="evidence" value="ECO:0007669"/>
    <property type="project" value="UniProtKB-KW"/>
</dbReference>
<dbReference type="InterPro" id="IPR029055">
    <property type="entry name" value="Ntn_hydrolases_N"/>
</dbReference>
<dbReference type="Pfam" id="PF01112">
    <property type="entry name" value="Asparaginase_2"/>
    <property type="match status" value="1"/>
</dbReference>
<evidence type="ECO:0000313" key="8">
    <source>
        <dbReference type="EMBL" id="RIJ24138.1"/>
    </source>
</evidence>
<keyword evidence="2" id="KW-0378">Hydrolase</keyword>
<name>A0A399QZ36_9PROT</name>
<dbReference type="AlphaFoldDB" id="A0A399QZ36"/>
<protein>
    <recommendedName>
        <fullName evidence="4">Isoaspartyl peptidase</fullName>
    </recommendedName>
</protein>